<proteinExistence type="predicted"/>
<protein>
    <submittedName>
        <fullName evidence="2">Uncharacterized protein</fullName>
    </submittedName>
</protein>
<gene>
    <name evidence="2" type="ORF">PFISCL1PPCAC_2855</name>
</gene>
<feature type="region of interest" description="Disordered" evidence="1">
    <location>
        <begin position="283"/>
        <end position="322"/>
    </location>
</feature>
<name>A0AAV5UZC5_9BILA</name>
<feature type="non-terminal residue" evidence="2">
    <location>
        <position position="1"/>
    </location>
</feature>
<dbReference type="EMBL" id="BTSY01000001">
    <property type="protein sequence ID" value="GMT11558.1"/>
    <property type="molecule type" value="Genomic_DNA"/>
</dbReference>
<organism evidence="2 3">
    <name type="scientific">Pristionchus fissidentatus</name>
    <dbReference type="NCBI Taxonomy" id="1538716"/>
    <lineage>
        <taxon>Eukaryota</taxon>
        <taxon>Metazoa</taxon>
        <taxon>Ecdysozoa</taxon>
        <taxon>Nematoda</taxon>
        <taxon>Chromadorea</taxon>
        <taxon>Rhabditida</taxon>
        <taxon>Rhabditina</taxon>
        <taxon>Diplogasteromorpha</taxon>
        <taxon>Diplogasteroidea</taxon>
        <taxon>Neodiplogasteridae</taxon>
        <taxon>Pristionchus</taxon>
    </lineage>
</organism>
<dbReference type="AlphaFoldDB" id="A0AAV5UZC5"/>
<evidence type="ECO:0000313" key="2">
    <source>
        <dbReference type="EMBL" id="GMT11558.1"/>
    </source>
</evidence>
<comment type="caution">
    <text evidence="2">The sequence shown here is derived from an EMBL/GenBank/DDBJ whole genome shotgun (WGS) entry which is preliminary data.</text>
</comment>
<feature type="region of interest" description="Disordered" evidence="1">
    <location>
        <begin position="1"/>
        <end position="22"/>
    </location>
</feature>
<evidence type="ECO:0000313" key="3">
    <source>
        <dbReference type="Proteomes" id="UP001432322"/>
    </source>
</evidence>
<reference evidence="2" key="1">
    <citation type="submission" date="2023-10" db="EMBL/GenBank/DDBJ databases">
        <title>Genome assembly of Pristionchus species.</title>
        <authorList>
            <person name="Yoshida K."/>
            <person name="Sommer R.J."/>
        </authorList>
    </citation>
    <scope>NUCLEOTIDE SEQUENCE</scope>
    <source>
        <strain evidence="2">RS5133</strain>
    </source>
</reference>
<dbReference type="Proteomes" id="UP001432322">
    <property type="component" value="Unassembled WGS sequence"/>
</dbReference>
<sequence length="488" mass="54904">NRQNSLMPRDLNGAEGGETSSPDFSAAINSVLSMALLPRPPSPSLPPSLIGFCDGVLRQFAASAFLQQAAAAAAASEAAAAAAAKERLQKSMVMSRNRSWAKVSHLTEYAETIKKREADKESRAKLRGESSTRGFEREMEVLCDQTEIRDCIVKEMLKREDESMSSLDMLDLISPLVEMEDADTKRRKIAIAINEILVETGRATWSLDRSKFIFDIDPNGEVRVMRRLESWETVARPAEARDGMRIVKEDEEEKGRGVIAVEIEEGPEIKLNVEDPFECDNHQRIVESPSTSSGGKEKKVGRKRTSLDDPEAEKQRRRDMRKSYGHTARIKAYALIRRAREAEKGDEDEIDDEATAKIIKILAGNQFSKWTFKRISTEFTRSPVIGKTEWRGEDPPPEISALLSKILVNSRNLLWIDNCKNESWSLNRDHFSFFSRSDGSVRIRCLKGRTFRRRKKNDEGVTAVEGDEWILGGDSSSDSTMEIVEESL</sequence>
<evidence type="ECO:0000256" key="1">
    <source>
        <dbReference type="SAM" id="MobiDB-lite"/>
    </source>
</evidence>
<keyword evidence="3" id="KW-1185">Reference proteome</keyword>
<accession>A0AAV5UZC5</accession>